<evidence type="ECO:0000256" key="1">
    <source>
        <dbReference type="ARBA" id="ARBA00004651"/>
    </source>
</evidence>
<keyword evidence="3" id="KW-1003">Cell membrane</keyword>
<reference evidence="11 13" key="3">
    <citation type="submission" date="2016-08" db="EMBL/GenBank/DDBJ databases">
        <authorList>
            <person name="Seilhamer J.J."/>
        </authorList>
    </citation>
    <scope>NUCLEOTIDE SEQUENCE [LARGE SCALE GENOMIC DNA]</scope>
    <source>
        <strain evidence="11 13">NML150140-1</strain>
    </source>
</reference>
<dbReference type="PANTHER" id="PTHR32243">
    <property type="entry name" value="MALTOSE TRANSPORT SYSTEM PERMEASE-RELATED"/>
    <property type="match status" value="1"/>
</dbReference>
<dbReference type="GO" id="GO:0055085">
    <property type="term" value="P:transmembrane transport"/>
    <property type="evidence" value="ECO:0007669"/>
    <property type="project" value="InterPro"/>
</dbReference>
<evidence type="ECO:0000313" key="13">
    <source>
        <dbReference type="Proteomes" id="UP000094271"/>
    </source>
</evidence>
<dbReference type="OrthoDB" id="9793448at2"/>
<feature type="transmembrane region" description="Helical" evidence="7">
    <location>
        <begin position="105"/>
        <end position="124"/>
    </location>
</feature>
<feature type="transmembrane region" description="Helical" evidence="7">
    <location>
        <begin position="239"/>
        <end position="260"/>
    </location>
</feature>
<dbReference type="RefSeq" id="WP_044964689.1">
    <property type="nucleotide sequence ID" value="NZ_DAWDRA010000372.1"/>
</dbReference>
<evidence type="ECO:0000313" key="12">
    <source>
        <dbReference type="Proteomes" id="UP000094067"/>
    </source>
</evidence>
<dbReference type="CDD" id="cd06261">
    <property type="entry name" value="TM_PBP2"/>
    <property type="match status" value="1"/>
</dbReference>
<dbReference type="EMBL" id="MEHA01000002">
    <property type="protein sequence ID" value="ODR55181.1"/>
    <property type="molecule type" value="Genomic_DNA"/>
</dbReference>
<keyword evidence="2 7" id="KW-0813">Transport</keyword>
<keyword evidence="14" id="KW-1185">Reference proteome</keyword>
<evidence type="ECO:0000256" key="3">
    <source>
        <dbReference type="ARBA" id="ARBA00022475"/>
    </source>
</evidence>
<dbReference type="AlphaFoldDB" id="A0A1E3AEW1"/>
<evidence type="ECO:0000313" key="14">
    <source>
        <dbReference type="Proteomes" id="UP000094869"/>
    </source>
</evidence>
<organism evidence="9 12">
    <name type="scientific">Eisenbergiella tayi</name>
    <dbReference type="NCBI Taxonomy" id="1432052"/>
    <lineage>
        <taxon>Bacteria</taxon>
        <taxon>Bacillati</taxon>
        <taxon>Bacillota</taxon>
        <taxon>Clostridia</taxon>
        <taxon>Lachnospirales</taxon>
        <taxon>Lachnospiraceae</taxon>
        <taxon>Eisenbergiella</taxon>
    </lineage>
</organism>
<dbReference type="Pfam" id="PF00528">
    <property type="entry name" value="BPD_transp_1"/>
    <property type="match status" value="1"/>
</dbReference>
<dbReference type="EMBL" id="MEHD01000036">
    <property type="protein sequence ID" value="ODR50144.1"/>
    <property type="molecule type" value="Genomic_DNA"/>
</dbReference>
<feature type="transmembrane region" description="Helical" evidence="7">
    <location>
        <begin position="7"/>
        <end position="29"/>
    </location>
</feature>
<protein>
    <submittedName>
        <fullName evidence="10">Sugar ABC transporter permease</fullName>
    </submittedName>
    <submittedName>
        <fullName evidence="9">Trehalose transport system permease protein SugB</fullName>
    </submittedName>
</protein>
<dbReference type="InterPro" id="IPR000515">
    <property type="entry name" value="MetI-like"/>
</dbReference>
<feature type="domain" description="ABC transmembrane type-1" evidence="8">
    <location>
        <begin position="68"/>
        <end position="260"/>
    </location>
</feature>
<evidence type="ECO:0000256" key="6">
    <source>
        <dbReference type="ARBA" id="ARBA00023136"/>
    </source>
</evidence>
<dbReference type="PANTHER" id="PTHR32243:SF24">
    <property type="entry name" value="DIACETYLCHITOBIOSE UPTAKE SYSTEM PERMEASE PROTEIN NGCG"/>
    <property type="match status" value="1"/>
</dbReference>
<dbReference type="Gene3D" id="1.10.3720.10">
    <property type="entry name" value="MetI-like"/>
    <property type="match status" value="1"/>
</dbReference>
<dbReference type="EMBL" id="MCGH01000002">
    <property type="protein sequence ID" value="ODM07137.1"/>
    <property type="molecule type" value="Genomic_DNA"/>
</dbReference>
<keyword evidence="6 7" id="KW-0472">Membrane</keyword>
<evidence type="ECO:0000256" key="5">
    <source>
        <dbReference type="ARBA" id="ARBA00022989"/>
    </source>
</evidence>
<sequence length="275" mass="31280">MRKIRKTFLYLLMIAILTIQVYPIFWIFMTSLKTTEEVQKGSTFALPAAFNIHNYIRAVETSNLGLYFKNSIIVLLVTITALVLFSSTAAFALEKMRFRMNQWVLSFFLLGITIPIHVTLIPLFQIYRNSHLLNTYWALIVPQIGFNLPLSIYLFITFYKFVPDTIMEAAAIDGASIWRIFINIMLPMSKNCIITVVTMNTIFIWNEFVFANTFISDSKLKTIPIGLFDYIGAKGMVDWGATFSAISIFLLPVLIVYFLLNKGIIAGMTAGAVKE</sequence>
<feature type="transmembrane region" description="Helical" evidence="7">
    <location>
        <begin position="180"/>
        <end position="205"/>
    </location>
</feature>
<evidence type="ECO:0000259" key="8">
    <source>
        <dbReference type="PROSITE" id="PS50928"/>
    </source>
</evidence>
<keyword evidence="5 7" id="KW-1133">Transmembrane helix</keyword>
<reference evidence="10 14" key="2">
    <citation type="submission" date="2016-08" db="EMBL/GenBank/DDBJ databases">
        <title>Characterization of Isolates of Eisenbergiella tayi Derived from Blood Cultures, Using Whole Genome Sequencing.</title>
        <authorList>
            <person name="Bernier A.-M."/>
            <person name="Burdz T."/>
            <person name="Wiebe D."/>
            <person name="Bernard K."/>
        </authorList>
    </citation>
    <scope>NUCLEOTIDE SEQUENCE [LARGE SCALE GENOMIC DNA]</scope>
    <source>
        <strain evidence="10 14">NML120146</strain>
    </source>
</reference>
<comment type="similarity">
    <text evidence="7">Belongs to the binding-protein-dependent transport system permease family.</text>
</comment>
<dbReference type="InterPro" id="IPR035906">
    <property type="entry name" value="MetI-like_sf"/>
</dbReference>
<dbReference type="GO" id="GO:0005886">
    <property type="term" value="C:plasma membrane"/>
    <property type="evidence" value="ECO:0007669"/>
    <property type="project" value="UniProtKB-SubCell"/>
</dbReference>
<dbReference type="Proteomes" id="UP000094869">
    <property type="component" value="Unassembled WGS sequence"/>
</dbReference>
<accession>A0A1E3AEW1</accession>
<dbReference type="PROSITE" id="PS50928">
    <property type="entry name" value="ABC_TM1"/>
    <property type="match status" value="1"/>
</dbReference>
<gene>
    <name evidence="9" type="primary">sugB_8</name>
    <name evidence="11" type="ORF">BEI59_04525</name>
    <name evidence="9" type="ORF">BEI61_03027</name>
    <name evidence="10" type="ORF">BEI63_23950</name>
</gene>
<comment type="subcellular location">
    <subcellularLocation>
        <location evidence="1 7">Cell membrane</location>
        <topology evidence="1 7">Multi-pass membrane protein</topology>
    </subcellularLocation>
</comment>
<evidence type="ECO:0000313" key="9">
    <source>
        <dbReference type="EMBL" id="ODM07137.1"/>
    </source>
</evidence>
<name>A0A1E3AEW1_9FIRM</name>
<evidence type="ECO:0000256" key="4">
    <source>
        <dbReference type="ARBA" id="ARBA00022692"/>
    </source>
</evidence>
<evidence type="ECO:0000313" key="11">
    <source>
        <dbReference type="EMBL" id="ODR55181.1"/>
    </source>
</evidence>
<dbReference type="InterPro" id="IPR050901">
    <property type="entry name" value="BP-dep_ABC_trans_perm"/>
</dbReference>
<evidence type="ECO:0000256" key="2">
    <source>
        <dbReference type="ARBA" id="ARBA00022448"/>
    </source>
</evidence>
<dbReference type="SUPFAM" id="SSF161098">
    <property type="entry name" value="MetI-like"/>
    <property type="match status" value="1"/>
</dbReference>
<evidence type="ECO:0000313" key="10">
    <source>
        <dbReference type="EMBL" id="ODR50144.1"/>
    </source>
</evidence>
<feature type="transmembrane region" description="Helical" evidence="7">
    <location>
        <begin position="136"/>
        <end position="159"/>
    </location>
</feature>
<feature type="transmembrane region" description="Helical" evidence="7">
    <location>
        <begin position="72"/>
        <end position="93"/>
    </location>
</feature>
<comment type="caution">
    <text evidence="9">The sequence shown here is derived from an EMBL/GenBank/DDBJ whole genome shotgun (WGS) entry which is preliminary data.</text>
</comment>
<reference evidence="9 12" key="1">
    <citation type="submission" date="2016-07" db="EMBL/GenBank/DDBJ databases">
        <title>Characterization of isolates of Eisenbergiella tayi derived from blood cultures, using whole genome sequencing.</title>
        <authorList>
            <person name="Burdz T."/>
            <person name="Wiebe D."/>
            <person name="Huynh C."/>
            <person name="Bernard K."/>
        </authorList>
    </citation>
    <scope>NUCLEOTIDE SEQUENCE [LARGE SCALE GENOMIC DNA]</scope>
    <source>
        <strain evidence="9 12">NML 110608</strain>
    </source>
</reference>
<dbReference type="Proteomes" id="UP000094067">
    <property type="component" value="Unassembled WGS sequence"/>
</dbReference>
<proteinExistence type="inferred from homology"/>
<evidence type="ECO:0000256" key="7">
    <source>
        <dbReference type="RuleBase" id="RU363032"/>
    </source>
</evidence>
<dbReference type="Proteomes" id="UP000094271">
    <property type="component" value="Unassembled WGS sequence"/>
</dbReference>
<keyword evidence="4 7" id="KW-0812">Transmembrane</keyword>